<proteinExistence type="predicted"/>
<dbReference type="PANTHER" id="PTHR38471:SF2">
    <property type="entry name" value="FOUR HELIX BUNDLE PROTEIN"/>
    <property type="match status" value="1"/>
</dbReference>
<sequence>MVDYRNYTVWKKAHGLVLDIYKTTRNFPAEEKFNLISQLNRAALSIPTNIVEGCGRETQKEFLRFLYIASGSAFELEYLILVSTDLKFIDKASSEKLTSDIMEVKKMLYSLIKKVKSNLNSAKN</sequence>
<evidence type="ECO:0000313" key="1">
    <source>
        <dbReference type="EMBL" id="MFD2831983.1"/>
    </source>
</evidence>
<dbReference type="InterPro" id="IPR036583">
    <property type="entry name" value="23S_rRNA_IVS_sf"/>
</dbReference>
<gene>
    <name evidence="1" type="ORF">ACFSYS_01700</name>
</gene>
<dbReference type="Pfam" id="PF05635">
    <property type="entry name" value="23S_rRNA_IVP"/>
    <property type="match status" value="1"/>
</dbReference>
<evidence type="ECO:0000313" key="2">
    <source>
        <dbReference type="Proteomes" id="UP001597438"/>
    </source>
</evidence>
<reference evidence="2" key="1">
    <citation type="journal article" date="2019" name="Int. J. Syst. Evol. Microbiol.">
        <title>The Global Catalogue of Microorganisms (GCM) 10K type strain sequencing project: providing services to taxonomists for standard genome sequencing and annotation.</title>
        <authorList>
            <consortium name="The Broad Institute Genomics Platform"/>
            <consortium name="The Broad Institute Genome Sequencing Center for Infectious Disease"/>
            <person name="Wu L."/>
            <person name="Ma J."/>
        </authorList>
    </citation>
    <scope>NUCLEOTIDE SEQUENCE [LARGE SCALE GENOMIC DNA]</scope>
    <source>
        <strain evidence="2">KCTC 52925</strain>
    </source>
</reference>
<dbReference type="EMBL" id="JBHUOJ010000004">
    <property type="protein sequence ID" value="MFD2831983.1"/>
    <property type="molecule type" value="Genomic_DNA"/>
</dbReference>
<comment type="caution">
    <text evidence="1">The sequence shown here is derived from an EMBL/GenBank/DDBJ whole genome shotgun (WGS) entry which is preliminary data.</text>
</comment>
<dbReference type="InterPro" id="IPR012657">
    <property type="entry name" value="23S_rRNA-intervening_sequence"/>
</dbReference>
<organism evidence="1 2">
    <name type="scientific">Christiangramia antarctica</name>
    <dbReference type="NCBI Taxonomy" id="2058158"/>
    <lineage>
        <taxon>Bacteria</taxon>
        <taxon>Pseudomonadati</taxon>
        <taxon>Bacteroidota</taxon>
        <taxon>Flavobacteriia</taxon>
        <taxon>Flavobacteriales</taxon>
        <taxon>Flavobacteriaceae</taxon>
        <taxon>Christiangramia</taxon>
    </lineage>
</organism>
<dbReference type="SUPFAM" id="SSF158446">
    <property type="entry name" value="IVS-encoded protein-like"/>
    <property type="match status" value="1"/>
</dbReference>
<dbReference type="PANTHER" id="PTHR38471">
    <property type="entry name" value="FOUR HELIX BUNDLE PROTEIN"/>
    <property type="match status" value="1"/>
</dbReference>
<dbReference type="Gene3D" id="1.20.1440.60">
    <property type="entry name" value="23S rRNA-intervening sequence"/>
    <property type="match status" value="1"/>
</dbReference>
<protein>
    <submittedName>
        <fullName evidence="1">Four helix bundle protein</fullName>
    </submittedName>
</protein>
<dbReference type="Proteomes" id="UP001597438">
    <property type="component" value="Unassembled WGS sequence"/>
</dbReference>
<accession>A0ABW5X1J5</accession>
<dbReference type="CDD" id="cd16377">
    <property type="entry name" value="23S_rRNA_IVP_like"/>
    <property type="match status" value="1"/>
</dbReference>
<keyword evidence="2" id="KW-1185">Reference proteome</keyword>
<dbReference type="RefSeq" id="WP_251739640.1">
    <property type="nucleotide sequence ID" value="NZ_JBHUOJ010000004.1"/>
</dbReference>
<dbReference type="NCBIfam" id="TIGR02436">
    <property type="entry name" value="four helix bundle protein"/>
    <property type="match status" value="1"/>
</dbReference>
<name>A0ABW5X1J5_9FLAO</name>